<organism evidence="1 2">
    <name type="scientific">Helicobacter pylori UM037</name>
    <dbReference type="NCBI Taxonomy" id="1321939"/>
    <lineage>
        <taxon>Bacteria</taxon>
        <taxon>Pseudomonadati</taxon>
        <taxon>Campylobacterota</taxon>
        <taxon>Epsilonproteobacteria</taxon>
        <taxon>Campylobacterales</taxon>
        <taxon>Helicobacteraceae</taxon>
        <taxon>Helicobacter</taxon>
    </lineage>
</organism>
<evidence type="ECO:0000313" key="2">
    <source>
        <dbReference type="Proteomes" id="UP000015893"/>
    </source>
</evidence>
<gene>
    <name evidence="1" type="ORF">N198_08385</name>
</gene>
<evidence type="ECO:0000313" key="1">
    <source>
        <dbReference type="EMBL" id="EQK94326.1"/>
    </source>
</evidence>
<dbReference type="Proteomes" id="UP000015893">
    <property type="component" value="Unassembled WGS sequence"/>
</dbReference>
<protein>
    <recommendedName>
        <fullName evidence="3">Cag pathogenicity island protein</fullName>
    </recommendedName>
</protein>
<dbReference type="AlphaFoldDB" id="A0AB33Z6B4"/>
<proteinExistence type="predicted"/>
<sequence length="45" mass="5312">MLSKFLPHDDSKFWHFTMLILTYSQTPLRAVKNGVFILYSHCVII</sequence>
<name>A0AB33Z6B4_HELPX</name>
<dbReference type="EMBL" id="AUSI01000041">
    <property type="protein sequence ID" value="EQK94326.1"/>
    <property type="molecule type" value="Genomic_DNA"/>
</dbReference>
<reference evidence="1 2" key="1">
    <citation type="journal article" date="2013" name="Genome Announc.">
        <title>Multiple genome sequences of Helicobacter pylori strains of diverse disease and antibiotic resistance backgrounds from Malaysia.</title>
        <authorList>
            <person name="Rehvathy V."/>
            <person name="Tan M.H."/>
            <person name="Gunaletchumy S.P."/>
            <person name="Teh X."/>
            <person name="Wang S."/>
            <person name="Baybayan P."/>
            <person name="Singh S."/>
            <person name="Ashby M."/>
            <person name="Kaakoush N.O."/>
            <person name="Mitchell H.M."/>
            <person name="Croft L.J."/>
            <person name="Goh K.L."/>
            <person name="Loke M.F."/>
            <person name="Vadivelu J."/>
        </authorList>
    </citation>
    <scope>NUCLEOTIDE SEQUENCE [LARGE SCALE GENOMIC DNA]</scope>
    <source>
        <strain evidence="1 2">UM037</strain>
    </source>
</reference>
<evidence type="ECO:0008006" key="3">
    <source>
        <dbReference type="Google" id="ProtNLM"/>
    </source>
</evidence>
<comment type="caution">
    <text evidence="1">The sequence shown here is derived from an EMBL/GenBank/DDBJ whole genome shotgun (WGS) entry which is preliminary data.</text>
</comment>
<accession>A0AB33Z6B4</accession>